<feature type="region of interest" description="Disordered" evidence="1">
    <location>
        <begin position="1065"/>
        <end position="1095"/>
    </location>
</feature>
<name>A0A2T6BJ73_9RHOB</name>
<feature type="region of interest" description="Disordered" evidence="1">
    <location>
        <begin position="72"/>
        <end position="104"/>
    </location>
</feature>
<dbReference type="EMBL" id="QBKS01000001">
    <property type="protein sequence ID" value="PTX56113.1"/>
    <property type="molecule type" value="Genomic_DNA"/>
</dbReference>
<dbReference type="RefSeq" id="WP_158269903.1">
    <property type="nucleotide sequence ID" value="NZ_QBKS01000001.1"/>
</dbReference>
<feature type="region of interest" description="Disordered" evidence="1">
    <location>
        <begin position="165"/>
        <end position="191"/>
    </location>
</feature>
<sequence>MKAKAHIQTKGSRGATTARATPVPVRRPMPQISAVARPALQTALKVGAVSDPAEREAETMAARVVGASAPAPVVANAPPAAPANSSAQPLRRDAESQPNLDELVPEPAPAAQQDFDLPKQNDVATDGLDAADMGELESGAPVDTGGAAGEEGALQAAATPAAKVGRMGGAAPSDVSRLVANPGPGRPLPSGLRARVEPHFGTSFEDVRLHDGPADQDAAARIGARAFTHKNRIWLGRGESPTNTRLMAHELSHVVQQTEGSEALPLRREPVLRREEDEGWAEGKLEGYARYVPGYTLITVIVGKTLISGKKVIKNATNLLGGLFGLHPLGTVLFDKLRETRMVEEAYQWVLTRLGELNLTWSRLQGTVAKIWDAPLVGAKQYVIDLFGPLVSDLVTFAKDVGKKVLEFAVRGALKLAGPYADKVWAIIQQAGDVLDLIIENPLAFAKNLIKAVVGGFMKFGANIFEHLKKGLLGWLFGAIAGAGITLPARFDFKGLMSLVMQILGLTYANFRAELVKKLGPSGERKVALIEKSVEIVKVLLKEGFTGIWQKMLEMIENFKQTLIGGISSMVITTVIKAGISWLAGLSNPVGAVVKVVLGIYDLIVAFLERLEQIMDVAQSIFSSVGAIARGQTEAAAKFVEQTIGRTVPVVISFLAAALGLGGISSKIKSVIEKLQAPVKKAMGKLIGFVIKKAKALFSKLIAKLNGKRKLPRKAFMIGKEPHEIYAVKKGNKIDVMIGCGEPGTVPEVTKATKAAAGKVEAPSAQAPMQNLIDQTKEVDDETDAEAKKIKPASEKENNQKKYKALDAEFAEAAGEFLEDGKAIAANPFVSEKPEGKSLLRGKEPRSLEFEGKVDTYNKLSDAAKDKDPETGQTFSRFHELDHTIEKRFPLGIFERLHFLKKGNRKKVPETDALRSSRQAAGAAAREGTAKDASVQDDAKAPGIGNLAKDKIKGGKIGATASGFPAIALYHRNHIKGKGKGLPDAAAIISAAQAELNKARGTEAKAVAVVKNALLTQVEAEVAEIRDIYAADTSAANVRAQVNTGLDTIRQKNIDFYGLQNASADMSAHTPPTQAPTDKSAIPFDTQRSDRKTPQPMISVEGIGKAYGTQPSGFGQVLEHDHVLDKSFAKKAATHKQLDEAEAATVETAAETKTARAPQPGHSAADRAARLGQLTNAALFGDGSPLRTYTDDLGYAVPIYRPIAKEVTARVQAPLDTVAQPVKLEDAENDAANYVAYGDTTARDALIQKKTQKIKRRLEDRTKNHAAAIKDFYLPQIDYVRSINETANRANAESQMRAIMKNLYVSLGEAQAETRKLFR</sequence>
<feature type="region of interest" description="Disordered" evidence="1">
    <location>
        <begin position="780"/>
        <end position="799"/>
    </location>
</feature>
<feature type="region of interest" description="Disordered" evidence="1">
    <location>
        <begin position="905"/>
        <end position="940"/>
    </location>
</feature>
<feature type="compositionally biased region" description="Low complexity" evidence="1">
    <location>
        <begin position="1143"/>
        <end position="1157"/>
    </location>
</feature>
<dbReference type="Proteomes" id="UP000243978">
    <property type="component" value="Unassembled WGS sequence"/>
</dbReference>
<protein>
    <submittedName>
        <fullName evidence="3">Uncharacterized protein DUF4157</fullName>
    </submittedName>
</protein>
<evidence type="ECO:0000259" key="2">
    <source>
        <dbReference type="Pfam" id="PF13699"/>
    </source>
</evidence>
<accession>A0A2T6BJ73</accession>
<feature type="compositionally biased region" description="Polar residues" evidence="1">
    <location>
        <begin position="9"/>
        <end position="19"/>
    </location>
</feature>
<feature type="region of interest" description="Disordered" evidence="1">
    <location>
        <begin position="1142"/>
        <end position="1164"/>
    </location>
</feature>
<feature type="region of interest" description="Disordered" evidence="1">
    <location>
        <begin position="1"/>
        <end position="29"/>
    </location>
</feature>
<evidence type="ECO:0000313" key="3">
    <source>
        <dbReference type="EMBL" id="PTX56113.1"/>
    </source>
</evidence>
<feature type="compositionally biased region" description="Polar residues" evidence="1">
    <location>
        <begin position="1065"/>
        <end position="1077"/>
    </location>
</feature>
<comment type="caution">
    <text evidence="3">The sequence shown here is derived from an EMBL/GenBank/DDBJ whole genome shotgun (WGS) entry which is preliminary data.</text>
</comment>
<evidence type="ECO:0000256" key="1">
    <source>
        <dbReference type="SAM" id="MobiDB-lite"/>
    </source>
</evidence>
<dbReference type="InterPro" id="IPR025295">
    <property type="entry name" value="eCIS_core_dom"/>
</dbReference>
<dbReference type="OrthoDB" id="7387101at2"/>
<feature type="compositionally biased region" description="Low complexity" evidence="1">
    <location>
        <begin position="916"/>
        <end position="933"/>
    </location>
</feature>
<reference evidence="3 4" key="1">
    <citation type="submission" date="2018-04" db="EMBL/GenBank/DDBJ databases">
        <title>Genomic Encyclopedia of Archaeal and Bacterial Type Strains, Phase II (KMG-II): from individual species to whole genera.</title>
        <authorList>
            <person name="Goeker M."/>
        </authorList>
    </citation>
    <scope>NUCLEOTIDE SEQUENCE [LARGE SCALE GENOMIC DNA]</scope>
    <source>
        <strain evidence="3 4">DSM 100977</strain>
    </source>
</reference>
<proteinExistence type="predicted"/>
<dbReference type="Pfam" id="PF13699">
    <property type="entry name" value="eCIS_core"/>
    <property type="match status" value="1"/>
</dbReference>
<organism evidence="3 4">
    <name type="scientific">Litoreibacter ponti</name>
    <dbReference type="NCBI Taxonomy" id="1510457"/>
    <lineage>
        <taxon>Bacteria</taxon>
        <taxon>Pseudomonadati</taxon>
        <taxon>Pseudomonadota</taxon>
        <taxon>Alphaproteobacteria</taxon>
        <taxon>Rhodobacterales</taxon>
        <taxon>Roseobacteraceae</taxon>
        <taxon>Litoreibacter</taxon>
    </lineage>
</organism>
<keyword evidence="4" id="KW-1185">Reference proteome</keyword>
<feature type="compositionally biased region" description="Basic and acidic residues" evidence="1">
    <location>
        <begin position="785"/>
        <end position="799"/>
    </location>
</feature>
<evidence type="ECO:0000313" key="4">
    <source>
        <dbReference type="Proteomes" id="UP000243978"/>
    </source>
</evidence>
<feature type="compositionally biased region" description="Low complexity" evidence="1">
    <location>
        <begin position="72"/>
        <end position="87"/>
    </location>
</feature>
<gene>
    <name evidence="3" type="ORF">C8N43_0764</name>
</gene>
<feature type="domain" description="eCIS core" evidence="2">
    <location>
        <begin position="187"/>
        <end position="260"/>
    </location>
</feature>